<comment type="caution">
    <text evidence="1">The sequence shown here is derived from an EMBL/GenBank/DDBJ whole genome shotgun (WGS) entry which is preliminary data.</text>
</comment>
<organism evidence="1 2">
    <name type="scientific">Methylacidimicrobium cyclopophantes</name>
    <dbReference type="NCBI Taxonomy" id="1041766"/>
    <lineage>
        <taxon>Bacteria</taxon>
        <taxon>Pseudomonadati</taxon>
        <taxon>Verrucomicrobiota</taxon>
        <taxon>Methylacidimicrobium</taxon>
    </lineage>
</organism>
<evidence type="ECO:0000313" key="2">
    <source>
        <dbReference type="Proteomes" id="UP000381693"/>
    </source>
</evidence>
<proteinExistence type="predicted"/>
<sequence>MLVQETFVQREHFCFDAKKRPAYNNDHGGEALPE</sequence>
<reference evidence="1" key="1">
    <citation type="submission" date="2019-09" db="EMBL/GenBank/DDBJ databases">
        <authorList>
            <person name="Cremers G."/>
        </authorList>
    </citation>
    <scope>NUCLEOTIDE SEQUENCE [LARGE SCALE GENOMIC DNA]</scope>
    <source>
        <strain evidence="1">3B</strain>
    </source>
</reference>
<evidence type="ECO:0000313" key="1">
    <source>
        <dbReference type="EMBL" id="VVM05449.1"/>
    </source>
</evidence>
<name>A0A5E6MAV4_9BACT</name>
<dbReference type="AlphaFoldDB" id="A0A5E6MAV4"/>
<keyword evidence="2" id="KW-1185">Reference proteome</keyword>
<gene>
    <name evidence="1" type="ORF">MAMC_00594</name>
</gene>
<dbReference type="Proteomes" id="UP000381693">
    <property type="component" value="Unassembled WGS sequence"/>
</dbReference>
<protein>
    <submittedName>
        <fullName evidence="1">Uncharacterized protein</fullName>
    </submittedName>
</protein>
<dbReference type="EMBL" id="CABFUZ020000088">
    <property type="protein sequence ID" value="VVM05449.1"/>
    <property type="molecule type" value="Genomic_DNA"/>
</dbReference>
<accession>A0A5E6MAV4</accession>